<feature type="transmembrane region" description="Helical" evidence="6">
    <location>
        <begin position="244"/>
        <end position="265"/>
    </location>
</feature>
<dbReference type="RefSeq" id="WP_238207812.1">
    <property type="nucleotide sequence ID" value="NZ_JBHTND010000001.1"/>
</dbReference>
<organism evidence="7 8">
    <name type="scientific">Methylobacterium marchantiae</name>
    <dbReference type="NCBI Taxonomy" id="600331"/>
    <lineage>
        <taxon>Bacteria</taxon>
        <taxon>Pseudomonadati</taxon>
        <taxon>Pseudomonadota</taxon>
        <taxon>Alphaproteobacteria</taxon>
        <taxon>Hyphomicrobiales</taxon>
        <taxon>Methylobacteriaceae</taxon>
        <taxon>Methylobacterium</taxon>
    </lineage>
</organism>
<dbReference type="EMBL" id="JBHTND010000001">
    <property type="protein sequence ID" value="MFD1300074.1"/>
    <property type="molecule type" value="Genomic_DNA"/>
</dbReference>
<dbReference type="InterPro" id="IPR003841">
    <property type="entry name" value="Na/Pi_transpt"/>
</dbReference>
<evidence type="ECO:0000256" key="6">
    <source>
        <dbReference type="SAM" id="Phobius"/>
    </source>
</evidence>
<evidence type="ECO:0000313" key="8">
    <source>
        <dbReference type="Proteomes" id="UP001597176"/>
    </source>
</evidence>
<dbReference type="PANTHER" id="PTHR10010">
    <property type="entry name" value="SOLUTE CARRIER FAMILY 34 SODIUM PHOSPHATE , MEMBER 2-RELATED"/>
    <property type="match status" value="1"/>
</dbReference>
<keyword evidence="5 6" id="KW-0472">Membrane</keyword>
<dbReference type="Pfam" id="PF02690">
    <property type="entry name" value="Na_Pi_cotrans"/>
    <property type="match status" value="2"/>
</dbReference>
<evidence type="ECO:0000256" key="5">
    <source>
        <dbReference type="ARBA" id="ARBA00023136"/>
    </source>
</evidence>
<feature type="transmembrane region" description="Helical" evidence="6">
    <location>
        <begin position="78"/>
        <end position="100"/>
    </location>
</feature>
<dbReference type="InterPro" id="IPR038078">
    <property type="entry name" value="PhoU-like_sf"/>
</dbReference>
<evidence type="ECO:0000256" key="4">
    <source>
        <dbReference type="ARBA" id="ARBA00022989"/>
    </source>
</evidence>
<dbReference type="Gene3D" id="1.20.58.220">
    <property type="entry name" value="Phosphate transport system protein phou homolog 2, domain 2"/>
    <property type="match status" value="1"/>
</dbReference>
<accession>A0ABW3WRZ3</accession>
<gene>
    <name evidence="7" type="ORF">ACFQ4G_00545</name>
</gene>
<dbReference type="SUPFAM" id="SSF109755">
    <property type="entry name" value="PhoU-like"/>
    <property type="match status" value="1"/>
</dbReference>
<comment type="caution">
    <text evidence="7">The sequence shown here is derived from an EMBL/GenBank/DDBJ whole genome shotgun (WGS) entry which is preliminary data.</text>
</comment>
<name>A0ABW3WRZ3_9HYPH</name>
<proteinExistence type="predicted"/>
<keyword evidence="2" id="KW-1003">Cell membrane</keyword>
<dbReference type="PANTHER" id="PTHR10010:SF46">
    <property type="entry name" value="SODIUM-DEPENDENT PHOSPHATE TRANSPORT PROTEIN 2B"/>
    <property type="match status" value="1"/>
</dbReference>
<dbReference type="NCBIfam" id="NF037997">
    <property type="entry name" value="Na_Pi_symport"/>
    <property type="match status" value="1"/>
</dbReference>
<protein>
    <submittedName>
        <fullName evidence="7">Na/Pi cotransporter family protein</fullName>
    </submittedName>
</protein>
<dbReference type="Proteomes" id="UP001597176">
    <property type="component" value="Unassembled WGS sequence"/>
</dbReference>
<sequence>MTGTVLLLDLAGWVALLLWGIHMIRTGMQRAFGGELRRVLTLSLDHPLKALLAGLGVTLLVQSSTATGLMATSFAADGLVALIPALAVMLGANVGTALIVKALSFEVAAIAPVLVLVGAVVFRRASGAKARAIGRIAIGLGLVLMALGQMVGTLGPYRDSPALRVLLGIVAADPVITTLLAALFAWAAHSSVAIILLVAALAGQGLVPPETALALVLGANLGSALNPLVASHEPAGRRVALGNLLVRLTGCLVALPLLGQIAPIVERLAGDPRDAVATFHVAFNMALALAALPLLGPLAGLLRILLPERAVAPGALPVLRLDAEQAGMPSVAVGHASRHALRLADGLEVMLRDAAGLLQGDATALERIRAGEREIEMRGAELQRYLAGLDPEALDEIEERRIAGLLSFTIQIGHAGDVLARNVATQIGRRRKLGTTRNDLDLAGLLDRLAANLRHAASLLVTADDRAARRLAAEKRAFRDLEEQHVAAHLAWLREAPSRDDSAWAVDLDLLRDLKRINDHVVAGAAYPILRDSGDLLDSRLRASTQLAKASPG</sequence>
<evidence type="ECO:0000256" key="3">
    <source>
        <dbReference type="ARBA" id="ARBA00022692"/>
    </source>
</evidence>
<dbReference type="InterPro" id="IPR004633">
    <property type="entry name" value="NaPi_cotrn-rel/YqeW-like"/>
</dbReference>
<keyword evidence="3 6" id="KW-0812">Transmembrane</keyword>
<feature type="transmembrane region" description="Helical" evidence="6">
    <location>
        <begin position="285"/>
        <end position="306"/>
    </location>
</feature>
<reference evidence="8" key="1">
    <citation type="journal article" date="2019" name="Int. J. Syst. Evol. Microbiol.">
        <title>The Global Catalogue of Microorganisms (GCM) 10K type strain sequencing project: providing services to taxonomists for standard genome sequencing and annotation.</title>
        <authorList>
            <consortium name="The Broad Institute Genomics Platform"/>
            <consortium name="The Broad Institute Genome Sequencing Center for Infectious Disease"/>
            <person name="Wu L."/>
            <person name="Ma J."/>
        </authorList>
    </citation>
    <scope>NUCLEOTIDE SEQUENCE [LARGE SCALE GENOMIC DNA]</scope>
    <source>
        <strain evidence="8">CCUG 56108</strain>
    </source>
</reference>
<comment type="subcellular location">
    <subcellularLocation>
        <location evidence="1">Cell membrane</location>
        <topology evidence="1">Multi-pass membrane protein</topology>
    </subcellularLocation>
</comment>
<feature type="transmembrane region" description="Helical" evidence="6">
    <location>
        <begin position="107"/>
        <end position="126"/>
    </location>
</feature>
<evidence type="ECO:0000313" key="7">
    <source>
        <dbReference type="EMBL" id="MFD1300074.1"/>
    </source>
</evidence>
<evidence type="ECO:0000256" key="1">
    <source>
        <dbReference type="ARBA" id="ARBA00004651"/>
    </source>
</evidence>
<evidence type="ECO:0000256" key="2">
    <source>
        <dbReference type="ARBA" id="ARBA00022475"/>
    </source>
</evidence>
<feature type="transmembrane region" description="Helical" evidence="6">
    <location>
        <begin position="132"/>
        <end position="154"/>
    </location>
</feature>
<dbReference type="NCBIfam" id="TIGR00704">
    <property type="entry name" value="NaPi_cotrn_rel"/>
    <property type="match status" value="1"/>
</dbReference>
<feature type="transmembrane region" description="Helical" evidence="6">
    <location>
        <begin position="175"/>
        <end position="200"/>
    </location>
</feature>
<feature type="transmembrane region" description="Helical" evidence="6">
    <location>
        <begin position="6"/>
        <end position="27"/>
    </location>
</feature>
<keyword evidence="8" id="KW-1185">Reference proteome</keyword>
<keyword evidence="4 6" id="KW-1133">Transmembrane helix</keyword>